<dbReference type="InterPro" id="IPR000182">
    <property type="entry name" value="GNAT_dom"/>
</dbReference>
<evidence type="ECO:0000259" key="3">
    <source>
        <dbReference type="PROSITE" id="PS51186"/>
    </source>
</evidence>
<dbReference type="Pfam" id="PF13508">
    <property type="entry name" value="Acetyltransf_7"/>
    <property type="match status" value="1"/>
</dbReference>
<accession>A0A6N2T533</accession>
<evidence type="ECO:0000313" key="4">
    <source>
        <dbReference type="EMBL" id="VYS99581.1"/>
    </source>
</evidence>
<proteinExistence type="predicted"/>
<dbReference type="EMBL" id="CACRTG010000011">
    <property type="protein sequence ID" value="VYS99581.1"/>
    <property type="molecule type" value="Genomic_DNA"/>
</dbReference>
<keyword evidence="1 4" id="KW-0808">Transferase</keyword>
<organism evidence="4">
    <name type="scientific">[Clostridium] nexile</name>
    <dbReference type="NCBI Taxonomy" id="29361"/>
    <lineage>
        <taxon>Bacteria</taxon>
        <taxon>Bacillati</taxon>
        <taxon>Bacillota</taxon>
        <taxon>Clostridia</taxon>
        <taxon>Lachnospirales</taxon>
        <taxon>Lachnospiraceae</taxon>
        <taxon>Tyzzerella</taxon>
    </lineage>
</organism>
<dbReference type="Gene3D" id="3.40.630.30">
    <property type="match status" value="1"/>
</dbReference>
<evidence type="ECO:0000256" key="2">
    <source>
        <dbReference type="ARBA" id="ARBA00023315"/>
    </source>
</evidence>
<dbReference type="InterPro" id="IPR016181">
    <property type="entry name" value="Acyl_CoA_acyltransferase"/>
</dbReference>
<reference evidence="4" key="1">
    <citation type="submission" date="2019-11" db="EMBL/GenBank/DDBJ databases">
        <authorList>
            <person name="Feng L."/>
        </authorList>
    </citation>
    <scope>NUCLEOTIDE SEQUENCE</scope>
    <source>
        <strain evidence="4">CnexileLFYP112</strain>
    </source>
</reference>
<evidence type="ECO:0000256" key="1">
    <source>
        <dbReference type="ARBA" id="ARBA00022679"/>
    </source>
</evidence>
<dbReference type="AlphaFoldDB" id="A0A6N2T533"/>
<keyword evidence="2 4" id="KW-0012">Acyltransferase</keyword>
<sequence>MIRKLRKTDLDEVAYIWLHTNKKAHDFIAETYWDEHFEMVKGMLGDAEIYVFEEQGQIKGFVGLDGEYIAGIFVREKEQSLGIGKQLLDFAKSLKGQLKLNVYQKNERAIKFYTREQFEIQDEQTDEATGEAEYLMLWKK</sequence>
<dbReference type="PANTHER" id="PTHR43800:SF1">
    <property type="entry name" value="PEPTIDYL-LYSINE N-ACETYLTRANSFERASE YJAB"/>
    <property type="match status" value="1"/>
</dbReference>
<name>A0A6N2T533_9FIRM</name>
<dbReference type="PROSITE" id="PS51186">
    <property type="entry name" value="GNAT"/>
    <property type="match status" value="1"/>
</dbReference>
<dbReference type="PANTHER" id="PTHR43800">
    <property type="entry name" value="PEPTIDYL-LYSINE N-ACETYLTRANSFERASE YJAB"/>
    <property type="match status" value="1"/>
</dbReference>
<feature type="domain" description="N-acetyltransferase" evidence="3">
    <location>
        <begin position="1"/>
        <end position="140"/>
    </location>
</feature>
<gene>
    <name evidence="4" type="primary">yjaB</name>
    <name evidence="4" type="ORF">CNLFYP112_01592</name>
</gene>
<dbReference type="EC" id="2.3.1.-" evidence="4"/>
<dbReference type="GO" id="GO:0016747">
    <property type="term" value="F:acyltransferase activity, transferring groups other than amino-acyl groups"/>
    <property type="evidence" value="ECO:0007669"/>
    <property type="project" value="InterPro"/>
</dbReference>
<protein>
    <submittedName>
        <fullName evidence="4">Putative N-acetyltransferase YjaB</fullName>
        <ecNumber evidence="4">2.3.1.-</ecNumber>
    </submittedName>
</protein>
<dbReference type="CDD" id="cd04301">
    <property type="entry name" value="NAT_SF"/>
    <property type="match status" value="1"/>
</dbReference>
<dbReference type="SUPFAM" id="SSF55729">
    <property type="entry name" value="Acyl-CoA N-acyltransferases (Nat)"/>
    <property type="match status" value="1"/>
</dbReference>